<keyword evidence="3" id="KW-1185">Reference proteome</keyword>
<protein>
    <submittedName>
        <fullName evidence="2">Uncharacterized protein</fullName>
    </submittedName>
</protein>
<name>A0ABR3ZAL0_9PEZI</name>
<gene>
    <name evidence="2" type="ORF">Sste5346_004095</name>
</gene>
<reference evidence="2 3" key="1">
    <citation type="journal article" date="2024" name="IMA Fungus">
        <title>IMA Genome - F19 : A genome assembly and annotation guide to empower mycologists, including annotated draft genome sequences of Ceratocystis pirilliformis, Diaporthe australafricana, Fusarium ophioides, Paecilomyces lecythidis, and Sporothrix stenoceras.</title>
        <authorList>
            <person name="Aylward J."/>
            <person name="Wilson A.M."/>
            <person name="Visagie C.M."/>
            <person name="Spraker J."/>
            <person name="Barnes I."/>
            <person name="Buitendag C."/>
            <person name="Ceriani C."/>
            <person name="Del Mar Angel L."/>
            <person name="du Plessis D."/>
            <person name="Fuchs T."/>
            <person name="Gasser K."/>
            <person name="Kramer D."/>
            <person name="Li W."/>
            <person name="Munsamy K."/>
            <person name="Piso A."/>
            <person name="Price J.L."/>
            <person name="Sonnekus B."/>
            <person name="Thomas C."/>
            <person name="van der Nest A."/>
            <person name="van Dijk A."/>
            <person name="van Heerden A."/>
            <person name="van Vuuren N."/>
            <person name="Yilmaz N."/>
            <person name="Duong T.A."/>
            <person name="van der Merwe N.A."/>
            <person name="Wingfield M.J."/>
            <person name="Wingfield B.D."/>
        </authorList>
    </citation>
    <scope>NUCLEOTIDE SEQUENCE [LARGE SCALE GENOMIC DNA]</scope>
    <source>
        <strain evidence="2 3">CMW 5346</strain>
    </source>
</reference>
<dbReference type="Proteomes" id="UP001583186">
    <property type="component" value="Unassembled WGS sequence"/>
</dbReference>
<accession>A0ABR3ZAL0</accession>
<evidence type="ECO:0000313" key="2">
    <source>
        <dbReference type="EMBL" id="KAL1897359.1"/>
    </source>
</evidence>
<dbReference type="EMBL" id="JAWCUI010000019">
    <property type="protein sequence ID" value="KAL1897359.1"/>
    <property type="molecule type" value="Genomic_DNA"/>
</dbReference>
<evidence type="ECO:0000313" key="3">
    <source>
        <dbReference type="Proteomes" id="UP001583186"/>
    </source>
</evidence>
<evidence type="ECO:0000256" key="1">
    <source>
        <dbReference type="SAM" id="SignalP"/>
    </source>
</evidence>
<feature type="chain" id="PRO_5046263566" evidence="1">
    <location>
        <begin position="22"/>
        <end position="247"/>
    </location>
</feature>
<sequence>MARLSALVGALALLLVRPALAVPNVTAVRINDKTCQKYPYPIPGGVDHVDASGYLQLIIDQADDSAVDGLYSTEIPFEYLAKPPNDENFTVLTALSFDLRKSRSFARVYYRCFDGVLRLGTDFSDSLPQLYNASQLPGFGVYKEQDAGYILETNATIEKAINATADDPWPGYPVDAFAHYDPVTNERLPGVFLGALNSTVWNFAYRTGGIASRDLAYRYDAWLQFDPSGPKDRDTQFQGFIQVIAYN</sequence>
<feature type="signal peptide" evidence="1">
    <location>
        <begin position="1"/>
        <end position="21"/>
    </location>
</feature>
<comment type="caution">
    <text evidence="2">The sequence shown here is derived from an EMBL/GenBank/DDBJ whole genome shotgun (WGS) entry which is preliminary data.</text>
</comment>
<keyword evidence="1" id="KW-0732">Signal</keyword>
<proteinExistence type="predicted"/>
<organism evidence="2 3">
    <name type="scientific">Sporothrix stenoceras</name>
    <dbReference type="NCBI Taxonomy" id="5173"/>
    <lineage>
        <taxon>Eukaryota</taxon>
        <taxon>Fungi</taxon>
        <taxon>Dikarya</taxon>
        <taxon>Ascomycota</taxon>
        <taxon>Pezizomycotina</taxon>
        <taxon>Sordariomycetes</taxon>
        <taxon>Sordariomycetidae</taxon>
        <taxon>Ophiostomatales</taxon>
        <taxon>Ophiostomataceae</taxon>
        <taxon>Sporothrix</taxon>
    </lineage>
</organism>